<reference evidence="1" key="2">
    <citation type="submission" date="2015-05" db="EMBL/GenBank/DDBJ databases">
        <title>Draft genome sequence of Actinomyces odontolyticus (ATCC 17982).</title>
        <authorList>
            <person name="Sudarsanam P."/>
            <person name="Ley R."/>
            <person name="Guruge J."/>
            <person name="Turnbaugh P.J."/>
            <person name="Mahowald M."/>
            <person name="Liep D."/>
            <person name="Gordon J."/>
        </authorList>
    </citation>
    <scope>NUCLEOTIDE SEQUENCE</scope>
    <source>
        <strain evidence="1">ATCC 17982</strain>
    </source>
</reference>
<evidence type="ECO:0000313" key="1">
    <source>
        <dbReference type="EMBL" id="EDN79855.1"/>
    </source>
</evidence>
<evidence type="ECO:0000313" key="2">
    <source>
        <dbReference type="Proteomes" id="UP000003553"/>
    </source>
</evidence>
<dbReference type="AlphaFoldDB" id="A7B9I1"/>
<keyword evidence="2" id="KW-1185">Reference proteome</keyword>
<dbReference type="HOGENOM" id="CLU_3211361_0_0_11"/>
<protein>
    <submittedName>
        <fullName evidence="1">Uncharacterized protein</fullName>
    </submittedName>
</protein>
<dbReference type="eggNOG" id="ENOG5031HTX">
    <property type="taxonomic scope" value="Bacteria"/>
</dbReference>
<reference evidence="1" key="1">
    <citation type="submission" date="2007-04" db="EMBL/GenBank/DDBJ databases">
        <authorList>
            <person name="Fulton L."/>
            <person name="Clifton S."/>
            <person name="Fulton B."/>
            <person name="Xu J."/>
            <person name="Minx P."/>
            <person name="Pepin K.H."/>
            <person name="Johnson M."/>
            <person name="Thiruvilangam P."/>
            <person name="Bhonagiri V."/>
            <person name="Nash W.E."/>
            <person name="Mardis E.R."/>
            <person name="Wilson R.K."/>
        </authorList>
    </citation>
    <scope>NUCLEOTIDE SEQUENCE [LARGE SCALE GENOMIC DNA]</scope>
    <source>
        <strain evidence="1">ATCC 17982</strain>
    </source>
</reference>
<dbReference type="Proteomes" id="UP000003553">
    <property type="component" value="Unassembled WGS sequence"/>
</dbReference>
<comment type="caution">
    <text evidence="1">The sequence shown here is derived from an EMBL/GenBank/DDBJ whole genome shotgun (WGS) entry which is preliminary data.</text>
</comment>
<gene>
    <name evidence="1" type="ORF">ACTODO_00283</name>
</gene>
<proteinExistence type="predicted"/>
<name>A7B9I1_9ACTO</name>
<sequence>MPPSCLSCRHFRHTMSARIDTCAVVIQGSFSNYEPVLRLSVPVL</sequence>
<accession>A7B9I1</accession>
<dbReference type="EMBL" id="AAYI02000004">
    <property type="protein sequence ID" value="EDN79855.1"/>
    <property type="molecule type" value="Genomic_DNA"/>
</dbReference>
<organism evidence="1 2">
    <name type="scientific">Schaalia dentiphila ATCC 17982</name>
    <dbReference type="NCBI Taxonomy" id="411466"/>
    <lineage>
        <taxon>Bacteria</taxon>
        <taxon>Bacillati</taxon>
        <taxon>Actinomycetota</taxon>
        <taxon>Actinomycetes</taxon>
        <taxon>Actinomycetales</taxon>
        <taxon>Actinomycetaceae</taxon>
        <taxon>Schaalia</taxon>
        <taxon>Schaalia dentiphila</taxon>
    </lineage>
</organism>